<sequence>MYKTISIETKANFRVVNTSSVGLVHQDDLIGKNGQVPSYSATVDQSAAVNGNKALAVGDLTTRQARAIMDYEAVSPQEMSIRQNDVLIVYRLPGLDPEFVMAEKSGKRGRVPLSFLEII</sequence>
<dbReference type="WBParaSite" id="JU765_v2.g24.t1">
    <property type="protein sequence ID" value="JU765_v2.g24.t1"/>
    <property type="gene ID" value="JU765_v2.g24"/>
</dbReference>
<dbReference type="Proteomes" id="UP000887576">
    <property type="component" value="Unplaced"/>
</dbReference>
<organism evidence="1 2">
    <name type="scientific">Panagrolaimus sp. JU765</name>
    <dbReference type="NCBI Taxonomy" id="591449"/>
    <lineage>
        <taxon>Eukaryota</taxon>
        <taxon>Metazoa</taxon>
        <taxon>Ecdysozoa</taxon>
        <taxon>Nematoda</taxon>
        <taxon>Chromadorea</taxon>
        <taxon>Rhabditida</taxon>
        <taxon>Tylenchina</taxon>
        <taxon>Panagrolaimomorpha</taxon>
        <taxon>Panagrolaimoidea</taxon>
        <taxon>Panagrolaimidae</taxon>
        <taxon>Panagrolaimus</taxon>
    </lineage>
</organism>
<evidence type="ECO:0000313" key="1">
    <source>
        <dbReference type="Proteomes" id="UP000887576"/>
    </source>
</evidence>
<accession>A0AC34R0Z3</accession>
<reference evidence="2" key="1">
    <citation type="submission" date="2022-11" db="UniProtKB">
        <authorList>
            <consortium name="WormBaseParasite"/>
        </authorList>
    </citation>
    <scope>IDENTIFICATION</scope>
</reference>
<evidence type="ECO:0000313" key="2">
    <source>
        <dbReference type="WBParaSite" id="JU765_v2.g24.t1"/>
    </source>
</evidence>
<protein>
    <submittedName>
        <fullName evidence="2">SH3 domain-containing protein</fullName>
    </submittedName>
</protein>
<name>A0AC34R0Z3_9BILA</name>
<proteinExistence type="predicted"/>